<dbReference type="AlphaFoldDB" id="A0A833VFG3"/>
<dbReference type="EC" id="2.4.1.-" evidence="5"/>
<gene>
    <name evidence="7" type="ORF">FCM35_KLT18294</name>
</gene>
<comment type="pathway">
    <text evidence="1">Protein modification; protein glycosylation.</text>
</comment>
<organism evidence="7 8">
    <name type="scientific">Carex littledalei</name>
    <dbReference type="NCBI Taxonomy" id="544730"/>
    <lineage>
        <taxon>Eukaryota</taxon>
        <taxon>Viridiplantae</taxon>
        <taxon>Streptophyta</taxon>
        <taxon>Embryophyta</taxon>
        <taxon>Tracheophyta</taxon>
        <taxon>Spermatophyta</taxon>
        <taxon>Magnoliopsida</taxon>
        <taxon>Liliopsida</taxon>
        <taxon>Poales</taxon>
        <taxon>Cyperaceae</taxon>
        <taxon>Cyperoideae</taxon>
        <taxon>Cariceae</taxon>
        <taxon>Carex</taxon>
        <taxon>Carex subgen. Euthyceras</taxon>
    </lineage>
</organism>
<protein>
    <recommendedName>
        <fullName evidence="5">Fucosyltransferase</fullName>
        <ecNumber evidence="5">2.4.1.-</ecNumber>
    </recommendedName>
</protein>
<dbReference type="FunFam" id="3.40.50.11660:FF:000003">
    <property type="entry name" value="Alpha-(1,4)-fucosyltransferase"/>
    <property type="match status" value="1"/>
</dbReference>
<comment type="subcellular location">
    <subcellularLocation>
        <location evidence="5">Golgi apparatus</location>
        <location evidence="5">Golgi stack membrane</location>
        <topology evidence="5">Single-pass type II membrane protein</topology>
    </subcellularLocation>
</comment>
<keyword evidence="5" id="KW-0333">Golgi apparatus</keyword>
<dbReference type="PANTHER" id="PTHR11929:SF194">
    <property type="entry name" value="ALPHA-(1,3)-FUCOSYLTRANSFERASE 10"/>
    <property type="match status" value="1"/>
</dbReference>
<feature type="domain" description="Fucosyltransferase C-terminal" evidence="6">
    <location>
        <begin position="421"/>
        <end position="600"/>
    </location>
</feature>
<dbReference type="Proteomes" id="UP000623129">
    <property type="component" value="Unassembled WGS sequence"/>
</dbReference>
<dbReference type="Pfam" id="PF00852">
    <property type="entry name" value="Glyco_transf_10"/>
    <property type="match status" value="1"/>
</dbReference>
<dbReference type="GO" id="GO:0032580">
    <property type="term" value="C:Golgi cisterna membrane"/>
    <property type="evidence" value="ECO:0007669"/>
    <property type="project" value="UniProtKB-SubCell"/>
</dbReference>
<keyword evidence="5" id="KW-1133">Transmembrane helix</keyword>
<evidence type="ECO:0000256" key="3">
    <source>
        <dbReference type="ARBA" id="ARBA00022676"/>
    </source>
</evidence>
<evidence type="ECO:0000313" key="7">
    <source>
        <dbReference type="EMBL" id="KAF3337707.1"/>
    </source>
</evidence>
<evidence type="ECO:0000256" key="5">
    <source>
        <dbReference type="RuleBase" id="RU003832"/>
    </source>
</evidence>
<keyword evidence="4 5" id="KW-0808">Transferase</keyword>
<dbReference type="OrthoDB" id="427096at2759"/>
<reference evidence="7" key="1">
    <citation type="submission" date="2020-01" db="EMBL/GenBank/DDBJ databases">
        <title>Genome sequence of Kobresia littledalei, the first chromosome-level genome in the family Cyperaceae.</title>
        <authorList>
            <person name="Qu G."/>
        </authorList>
    </citation>
    <scope>NUCLEOTIDE SEQUENCE</scope>
    <source>
        <strain evidence="7">C.B.Clarke</strain>
        <tissue evidence="7">Leaf</tissue>
    </source>
</reference>
<feature type="transmembrane region" description="Helical" evidence="5">
    <location>
        <begin position="17"/>
        <end position="38"/>
    </location>
</feature>
<proteinExistence type="inferred from homology"/>
<evidence type="ECO:0000256" key="1">
    <source>
        <dbReference type="ARBA" id="ARBA00004922"/>
    </source>
</evidence>
<dbReference type="InterPro" id="IPR055270">
    <property type="entry name" value="Glyco_tran_10_C"/>
</dbReference>
<evidence type="ECO:0000256" key="4">
    <source>
        <dbReference type="ARBA" id="ARBA00022679"/>
    </source>
</evidence>
<dbReference type="PANTHER" id="PTHR11929">
    <property type="entry name" value="ALPHA- 1,3 -FUCOSYLTRANSFERASE"/>
    <property type="match status" value="1"/>
</dbReference>
<evidence type="ECO:0000259" key="6">
    <source>
        <dbReference type="Pfam" id="PF00852"/>
    </source>
</evidence>
<evidence type="ECO:0000256" key="2">
    <source>
        <dbReference type="ARBA" id="ARBA00008919"/>
    </source>
</evidence>
<dbReference type="InterPro" id="IPR001503">
    <property type="entry name" value="Glyco_trans_10"/>
</dbReference>
<dbReference type="GO" id="GO:0046920">
    <property type="term" value="F:alpha-(1-&gt;3)-fucosyltransferase activity"/>
    <property type="evidence" value="ECO:0007669"/>
    <property type="project" value="TreeGrafter"/>
</dbReference>
<sequence length="609" mass="68756">MADSKSNSSSIFSTNHIYYLAPLLAVAIALTLFLPSFLGSSSSLSLQIYDKEDDIEIPINITTAVDSIGARPREAFTDLKQAYDHWDSEIGCSRFRDKFRRWKVNESAVQQADDGDCSEFKLDHVSVWAKAVSWVPEVLDGLYECRCGLSCLWTRNEVLADQHDVDLYQALGPPKTRKTGEPLRAFIELEAWRKPSGAEDILITYHSSSDVQATYAGKTFQIIHSYHVASKKRDDVLVYWSSSRCIGQRDATAKSFLSLVPHHSFGHCLNNVGGEDNALTMDKFRRWKVNKSALQQVNGGDCSEFKLDHISVWAKAVSWVPEALDGLYECRCGLSCLWTRNEVLADKHDVDLYEAYGPPETRKTGEPLRAFIDLEAWRRPSGHEDIFISYHSSSDVQATYAGKTFRITHSYHVASKKRDDVLVYWSSSRCIGQRDATAKSFLSLVPHHSFGHCLNNVGGEDNALTMYPDCKMEENPITHWWDHLHCAQSHYKFVLAIENTWTESYVTEKLFYPLEAGAVPIYFGAPNVWDFVPPNSIIDASKFESIEKLAEYVKAVAEDPVAYAEFHAWRRCGVLGNYNKMRSASLDTLPCRLCEFASKKGGRNAKSTQ</sequence>
<dbReference type="Gene3D" id="3.40.50.11660">
    <property type="entry name" value="Glycosyl transferase family 10, C-terminal domain"/>
    <property type="match status" value="1"/>
</dbReference>
<comment type="similarity">
    <text evidence="2 5">Belongs to the glycosyltransferase 10 family.</text>
</comment>
<dbReference type="InterPro" id="IPR038577">
    <property type="entry name" value="GT10-like_C_sf"/>
</dbReference>
<accession>A0A833VFG3</accession>
<keyword evidence="8" id="KW-1185">Reference proteome</keyword>
<keyword evidence="3 5" id="KW-0328">Glycosyltransferase</keyword>
<dbReference type="EMBL" id="SWLB01000006">
    <property type="protein sequence ID" value="KAF3337707.1"/>
    <property type="molecule type" value="Genomic_DNA"/>
</dbReference>
<dbReference type="SUPFAM" id="SSF53756">
    <property type="entry name" value="UDP-Glycosyltransferase/glycogen phosphorylase"/>
    <property type="match status" value="2"/>
</dbReference>
<evidence type="ECO:0000313" key="8">
    <source>
        <dbReference type="Proteomes" id="UP000623129"/>
    </source>
</evidence>
<comment type="caution">
    <text evidence="7">The sequence shown here is derived from an EMBL/GenBank/DDBJ whole genome shotgun (WGS) entry which is preliminary data.</text>
</comment>
<dbReference type="UniPathway" id="UPA00378"/>
<name>A0A833VFG3_9POAL</name>
<keyword evidence="5" id="KW-0472">Membrane</keyword>
<keyword evidence="5" id="KW-0812">Transmembrane</keyword>